<feature type="chain" id="PRO_5047184273" evidence="5">
    <location>
        <begin position="20"/>
        <end position="337"/>
    </location>
</feature>
<dbReference type="Pfam" id="PF00419">
    <property type="entry name" value="Fimbrial"/>
    <property type="match status" value="1"/>
</dbReference>
<evidence type="ECO:0000256" key="4">
    <source>
        <dbReference type="ARBA" id="ARBA00023263"/>
    </source>
</evidence>
<dbReference type="PANTHER" id="PTHR33420:SF3">
    <property type="entry name" value="FIMBRIAL SUBUNIT ELFA"/>
    <property type="match status" value="1"/>
</dbReference>
<evidence type="ECO:0000313" key="7">
    <source>
        <dbReference type="EMBL" id="MFC0229390.1"/>
    </source>
</evidence>
<feature type="domain" description="Fimbrial-type adhesion" evidence="6">
    <location>
        <begin position="188"/>
        <end position="337"/>
    </location>
</feature>
<comment type="subcellular location">
    <subcellularLocation>
        <location evidence="1">Fimbrium</location>
    </subcellularLocation>
</comment>
<proteinExistence type="inferred from homology"/>
<evidence type="ECO:0000256" key="2">
    <source>
        <dbReference type="ARBA" id="ARBA00006671"/>
    </source>
</evidence>
<dbReference type="RefSeq" id="WP_380680546.1">
    <property type="nucleotide sequence ID" value="NZ_CP173186.1"/>
</dbReference>
<dbReference type="Proteomes" id="UP001589792">
    <property type="component" value="Unassembled WGS sequence"/>
</dbReference>
<dbReference type="SUPFAM" id="SSF49401">
    <property type="entry name" value="Bacterial adhesins"/>
    <property type="match status" value="1"/>
</dbReference>
<reference evidence="7 8" key="1">
    <citation type="submission" date="2024-09" db="EMBL/GenBank/DDBJ databases">
        <authorList>
            <person name="Sun Q."/>
            <person name="Mori K."/>
        </authorList>
    </citation>
    <scope>NUCLEOTIDE SEQUENCE [LARGE SCALE GENOMIC DNA]</scope>
    <source>
        <strain evidence="7 8">CCM 8626</strain>
    </source>
</reference>
<keyword evidence="8" id="KW-1185">Reference proteome</keyword>
<sequence>MKKLLLSLLMTTYSVIGYSADLTLSPPTIQYTNPADAVTDFNLLTGTWNATGSQARFCEYSSNMNKAVIESSSPLSGYTAQIDGVTYSIFASNMPGIGWVMGAKDTNAASWTPLTDTQKTVYPFATGQTGSISLGANVRFAFVKLPGSLGVGAMAFPQQKIADFKCYRSTSILTAQAAIYVNSTTINVNALACQVATAKNVSIPLGEFSPEELPPVNGNFGEYSTAVELSCDSGVTPWMTVSDASNSANTSNIIQLTPDSTAQGVGVQVFYNNEAIAKSLGLDSSSKNNPNQFQVGGKTTMAAQQVSVPLSFRYIRTQQSVTPGNANAAATVTFSYQ</sequence>
<evidence type="ECO:0000256" key="1">
    <source>
        <dbReference type="ARBA" id="ARBA00004561"/>
    </source>
</evidence>
<evidence type="ECO:0000256" key="5">
    <source>
        <dbReference type="SAM" id="SignalP"/>
    </source>
</evidence>
<gene>
    <name evidence="7" type="ORF">ACFFJ3_23315</name>
</gene>
<dbReference type="EMBL" id="JBHLXG010000038">
    <property type="protein sequence ID" value="MFC0229390.1"/>
    <property type="molecule type" value="Genomic_DNA"/>
</dbReference>
<comment type="similarity">
    <text evidence="2">Belongs to the fimbrial protein family.</text>
</comment>
<evidence type="ECO:0000313" key="8">
    <source>
        <dbReference type="Proteomes" id="UP001589792"/>
    </source>
</evidence>
<dbReference type="InterPro" id="IPR050263">
    <property type="entry name" value="Bact_Fimbrial_Adh_Pro"/>
</dbReference>
<keyword evidence="3 5" id="KW-0732">Signal</keyword>
<evidence type="ECO:0000259" key="6">
    <source>
        <dbReference type="Pfam" id="PF00419"/>
    </source>
</evidence>
<dbReference type="Gene3D" id="2.60.40.1090">
    <property type="entry name" value="Fimbrial-type adhesion domain"/>
    <property type="match status" value="1"/>
</dbReference>
<protein>
    <submittedName>
        <fullName evidence="7">Fimbrial protein</fullName>
    </submittedName>
</protein>
<dbReference type="InterPro" id="IPR036937">
    <property type="entry name" value="Adhesion_dom_fimbrial_sf"/>
</dbReference>
<keyword evidence="4" id="KW-0281">Fimbrium</keyword>
<dbReference type="InterPro" id="IPR000259">
    <property type="entry name" value="Adhesion_dom_fimbrial"/>
</dbReference>
<dbReference type="Gene3D" id="2.60.40.3310">
    <property type="match status" value="1"/>
</dbReference>
<name>A0ABV6EK64_9GAMM</name>
<organism evidence="7 8">
    <name type="scientific">Serratia aquatilis</name>
    <dbReference type="NCBI Taxonomy" id="1737515"/>
    <lineage>
        <taxon>Bacteria</taxon>
        <taxon>Pseudomonadati</taxon>
        <taxon>Pseudomonadota</taxon>
        <taxon>Gammaproteobacteria</taxon>
        <taxon>Enterobacterales</taxon>
        <taxon>Yersiniaceae</taxon>
        <taxon>Serratia</taxon>
    </lineage>
</organism>
<evidence type="ECO:0000256" key="3">
    <source>
        <dbReference type="ARBA" id="ARBA00022729"/>
    </source>
</evidence>
<dbReference type="InterPro" id="IPR008966">
    <property type="entry name" value="Adhesion_dom_sf"/>
</dbReference>
<feature type="signal peptide" evidence="5">
    <location>
        <begin position="1"/>
        <end position="19"/>
    </location>
</feature>
<accession>A0ABV6EK64</accession>
<dbReference type="PANTHER" id="PTHR33420">
    <property type="entry name" value="FIMBRIAL SUBUNIT ELFA-RELATED"/>
    <property type="match status" value="1"/>
</dbReference>
<comment type="caution">
    <text evidence="7">The sequence shown here is derived from an EMBL/GenBank/DDBJ whole genome shotgun (WGS) entry which is preliminary data.</text>
</comment>